<comment type="caution">
    <text evidence="1">The sequence shown here is derived from an EMBL/GenBank/DDBJ whole genome shotgun (WGS) entry which is preliminary data.</text>
</comment>
<evidence type="ECO:0000313" key="2">
    <source>
        <dbReference type="Proteomes" id="UP000265520"/>
    </source>
</evidence>
<sequence>MPAREITVSLDDVSCLLHLPLTGFLLDHTSLPKEEGVVVLVDLLGAEVSDAE</sequence>
<protein>
    <submittedName>
        <fullName evidence="1">Putative IMP dehydrogenase/GMP reductase</fullName>
    </submittedName>
</protein>
<accession>A0A392TY28</accession>
<dbReference type="Proteomes" id="UP000265520">
    <property type="component" value="Unassembled WGS sequence"/>
</dbReference>
<dbReference type="AlphaFoldDB" id="A0A392TY28"/>
<evidence type="ECO:0000313" key="1">
    <source>
        <dbReference type="EMBL" id="MCI64765.1"/>
    </source>
</evidence>
<feature type="non-terminal residue" evidence="1">
    <location>
        <position position="52"/>
    </location>
</feature>
<name>A0A392TY28_9FABA</name>
<keyword evidence="2" id="KW-1185">Reference proteome</keyword>
<reference evidence="1 2" key="1">
    <citation type="journal article" date="2018" name="Front. Plant Sci.">
        <title>Red Clover (Trifolium pratense) and Zigzag Clover (T. medium) - A Picture of Genomic Similarities and Differences.</title>
        <authorList>
            <person name="Dluhosova J."/>
            <person name="Istvanek J."/>
            <person name="Nedelnik J."/>
            <person name="Repkova J."/>
        </authorList>
    </citation>
    <scope>NUCLEOTIDE SEQUENCE [LARGE SCALE GENOMIC DNA]</scope>
    <source>
        <strain evidence="2">cv. 10/8</strain>
        <tissue evidence="1">Leaf</tissue>
    </source>
</reference>
<organism evidence="1 2">
    <name type="scientific">Trifolium medium</name>
    <dbReference type="NCBI Taxonomy" id="97028"/>
    <lineage>
        <taxon>Eukaryota</taxon>
        <taxon>Viridiplantae</taxon>
        <taxon>Streptophyta</taxon>
        <taxon>Embryophyta</taxon>
        <taxon>Tracheophyta</taxon>
        <taxon>Spermatophyta</taxon>
        <taxon>Magnoliopsida</taxon>
        <taxon>eudicotyledons</taxon>
        <taxon>Gunneridae</taxon>
        <taxon>Pentapetalae</taxon>
        <taxon>rosids</taxon>
        <taxon>fabids</taxon>
        <taxon>Fabales</taxon>
        <taxon>Fabaceae</taxon>
        <taxon>Papilionoideae</taxon>
        <taxon>50 kb inversion clade</taxon>
        <taxon>NPAAA clade</taxon>
        <taxon>Hologalegina</taxon>
        <taxon>IRL clade</taxon>
        <taxon>Trifolieae</taxon>
        <taxon>Trifolium</taxon>
    </lineage>
</organism>
<dbReference type="EMBL" id="LXQA010662732">
    <property type="protein sequence ID" value="MCI64765.1"/>
    <property type="molecule type" value="Genomic_DNA"/>
</dbReference>
<proteinExistence type="predicted"/>